<reference evidence="2 3" key="1">
    <citation type="journal article" date="2024" name="G3 (Bethesda)">
        <title>Genome assembly of Hibiscus sabdariffa L. provides insights into metabolisms of medicinal natural products.</title>
        <authorList>
            <person name="Kim T."/>
        </authorList>
    </citation>
    <scope>NUCLEOTIDE SEQUENCE [LARGE SCALE GENOMIC DNA]</scope>
    <source>
        <strain evidence="2">TK-2024</strain>
        <tissue evidence="2">Old leaves</tissue>
    </source>
</reference>
<proteinExistence type="predicted"/>
<dbReference type="EMBL" id="JBBPBM010000003">
    <property type="protein sequence ID" value="KAK8592889.1"/>
    <property type="molecule type" value="Genomic_DNA"/>
</dbReference>
<comment type="caution">
    <text evidence="2">The sequence shown here is derived from an EMBL/GenBank/DDBJ whole genome shotgun (WGS) entry which is preliminary data.</text>
</comment>
<evidence type="ECO:0000313" key="3">
    <source>
        <dbReference type="Proteomes" id="UP001472677"/>
    </source>
</evidence>
<feature type="region of interest" description="Disordered" evidence="1">
    <location>
        <begin position="50"/>
        <end position="84"/>
    </location>
</feature>
<evidence type="ECO:0000256" key="1">
    <source>
        <dbReference type="SAM" id="MobiDB-lite"/>
    </source>
</evidence>
<keyword evidence="3" id="KW-1185">Reference proteome</keyword>
<sequence length="84" mass="9004">MIWRRRRDEDLLARTSATGVKRPTTAAGAKWPATARAALDGEQDAITAAAELDRSPQGLRRTAQAKKNCPRSPTAAATEMQATA</sequence>
<accession>A0ABR2G1G7</accession>
<name>A0ABR2G1G7_9ROSI</name>
<organism evidence="2 3">
    <name type="scientific">Hibiscus sabdariffa</name>
    <name type="common">roselle</name>
    <dbReference type="NCBI Taxonomy" id="183260"/>
    <lineage>
        <taxon>Eukaryota</taxon>
        <taxon>Viridiplantae</taxon>
        <taxon>Streptophyta</taxon>
        <taxon>Embryophyta</taxon>
        <taxon>Tracheophyta</taxon>
        <taxon>Spermatophyta</taxon>
        <taxon>Magnoliopsida</taxon>
        <taxon>eudicotyledons</taxon>
        <taxon>Gunneridae</taxon>
        <taxon>Pentapetalae</taxon>
        <taxon>rosids</taxon>
        <taxon>malvids</taxon>
        <taxon>Malvales</taxon>
        <taxon>Malvaceae</taxon>
        <taxon>Malvoideae</taxon>
        <taxon>Hibiscus</taxon>
    </lineage>
</organism>
<protein>
    <submittedName>
        <fullName evidence="2">Uncharacterized protein</fullName>
    </submittedName>
</protein>
<evidence type="ECO:0000313" key="2">
    <source>
        <dbReference type="EMBL" id="KAK8592889.1"/>
    </source>
</evidence>
<dbReference type="Proteomes" id="UP001472677">
    <property type="component" value="Unassembled WGS sequence"/>
</dbReference>
<gene>
    <name evidence="2" type="ORF">V6N12_044982</name>
</gene>